<comment type="subcellular location">
    <subcellularLocation>
        <location evidence="2">Cell membrane</location>
    </subcellularLocation>
    <subcellularLocation>
        <location evidence="1">Membrane</location>
        <topology evidence="1">Multi-pass membrane protein</topology>
    </subcellularLocation>
</comment>
<dbReference type="CDD" id="cd19049">
    <property type="entry name" value="LGIC_TM_anion"/>
    <property type="match status" value="1"/>
</dbReference>
<comment type="caution">
    <text evidence="11">Lacks conserved residue(s) required for the propagation of feature annotation.</text>
</comment>
<dbReference type="Gene3D" id="2.70.170.10">
    <property type="entry name" value="Neurotransmitter-gated ion-channel ligand-binding domain"/>
    <property type="match status" value="1"/>
</dbReference>
<proteinExistence type="inferred from homology"/>
<dbReference type="SUPFAM" id="SSF90112">
    <property type="entry name" value="Neurotransmitter-gated ion-channel transmembrane pore"/>
    <property type="match status" value="1"/>
</dbReference>
<evidence type="ECO:0000256" key="8">
    <source>
        <dbReference type="ARBA" id="ARBA00023065"/>
    </source>
</evidence>
<dbReference type="PRINTS" id="PR00253">
    <property type="entry name" value="GABAARECEPTR"/>
</dbReference>
<evidence type="ECO:0000259" key="13">
    <source>
        <dbReference type="Pfam" id="PF02931"/>
    </source>
</evidence>
<evidence type="ECO:0000256" key="1">
    <source>
        <dbReference type="ARBA" id="ARBA00004141"/>
    </source>
</evidence>
<comment type="similarity">
    <text evidence="11">Belongs to the ligand-gated ion channel (TC 1.A.9) family.</text>
</comment>
<evidence type="ECO:0000313" key="15">
    <source>
        <dbReference type="EMBL" id="CAH3183661.1"/>
    </source>
</evidence>
<organism evidence="15 16">
    <name type="scientific">Porites lobata</name>
    <dbReference type="NCBI Taxonomy" id="104759"/>
    <lineage>
        <taxon>Eukaryota</taxon>
        <taxon>Metazoa</taxon>
        <taxon>Cnidaria</taxon>
        <taxon>Anthozoa</taxon>
        <taxon>Hexacorallia</taxon>
        <taxon>Scleractinia</taxon>
        <taxon>Fungiina</taxon>
        <taxon>Poritidae</taxon>
        <taxon>Porites</taxon>
    </lineage>
</organism>
<protein>
    <submittedName>
        <fullName evidence="15">Uncharacterized protein</fullName>
    </submittedName>
</protein>
<feature type="domain" description="Neurotransmitter-gated ion-channel ligand-binding" evidence="13">
    <location>
        <begin position="3"/>
        <end position="188"/>
    </location>
</feature>
<feature type="transmembrane region" description="Helical" evidence="11">
    <location>
        <begin position="223"/>
        <end position="244"/>
    </location>
</feature>
<dbReference type="InterPro" id="IPR006029">
    <property type="entry name" value="Neurotrans-gated_channel_TM"/>
</dbReference>
<dbReference type="Pfam" id="PF02931">
    <property type="entry name" value="Neur_chan_LBD"/>
    <property type="match status" value="1"/>
</dbReference>
<feature type="domain" description="Neurotransmitter-gated ion-channel transmembrane" evidence="14">
    <location>
        <begin position="201"/>
        <end position="311"/>
    </location>
</feature>
<evidence type="ECO:0000256" key="4">
    <source>
        <dbReference type="ARBA" id="ARBA00022475"/>
    </source>
</evidence>
<keyword evidence="4" id="KW-1003">Cell membrane</keyword>
<keyword evidence="8 11" id="KW-0406">Ion transport</keyword>
<evidence type="ECO:0000256" key="11">
    <source>
        <dbReference type="RuleBase" id="RU000687"/>
    </source>
</evidence>
<evidence type="ECO:0000256" key="12">
    <source>
        <dbReference type="SAM" id="MobiDB-lite"/>
    </source>
</evidence>
<comment type="caution">
    <text evidence="15">The sequence shown here is derived from an EMBL/GenBank/DDBJ whole genome shotgun (WGS) entry which is preliminary data.</text>
</comment>
<evidence type="ECO:0000256" key="3">
    <source>
        <dbReference type="ARBA" id="ARBA00022448"/>
    </source>
</evidence>
<keyword evidence="10 11" id="KW-0407">Ion channel</keyword>
<dbReference type="SUPFAM" id="SSF63712">
    <property type="entry name" value="Nicotinic receptor ligand binding domain-like"/>
    <property type="match status" value="1"/>
</dbReference>
<dbReference type="InterPro" id="IPR036734">
    <property type="entry name" value="Neur_chan_lig-bd_sf"/>
</dbReference>
<evidence type="ECO:0000256" key="9">
    <source>
        <dbReference type="ARBA" id="ARBA00023136"/>
    </source>
</evidence>
<dbReference type="CDD" id="cd18990">
    <property type="entry name" value="LGIC_ECD_GABAAR"/>
    <property type="match status" value="1"/>
</dbReference>
<accession>A0ABN8RW13</accession>
<dbReference type="InterPro" id="IPR018000">
    <property type="entry name" value="Neurotransmitter_ion_chnl_CS"/>
</dbReference>
<sequence length="393" mass="45122">AGGPVIVTVGFWILSIDKIDVVNMDFTIDILLRQEWIDRRLCHRLNQTITLNGGARKTKIWIPDSYFLNAKAAKMHKVTAPNVMFTIDPSGNIKYNARVTTKAACQFDLRKFPIDIQVCPLILESYGYDSQHIRYKWEVWEASGKKSSSSDIRATSNYVLKKTEFFSNMNQYFAGNFSGVRAEFTFERSCSYFLIEMYGMSVVLVAISWMGFLVPLDQTAARIALGITSVLTEVAILNIMNNAMPKVSYIKSSDKYLIGCFVFVFFTLMEYCFVLLLKARQKNHKASETFKEQTNYRENTLFQIDKRNEMAAIENESKCQPLTSPSASTDNSEPVPPEANTGKQLTWMEKYLLNTREMILGEDFMSNVDGYSFKIFPVAFALYNLYYWMELSW</sequence>
<dbReference type="InterPro" id="IPR006202">
    <property type="entry name" value="Neur_chan_lig-bd"/>
</dbReference>
<dbReference type="Proteomes" id="UP001159405">
    <property type="component" value="Unassembled WGS sequence"/>
</dbReference>
<feature type="transmembrane region" description="Helical" evidence="11">
    <location>
        <begin position="197"/>
        <end position="216"/>
    </location>
</feature>
<gene>
    <name evidence="15" type="ORF">PLOB_00029032</name>
</gene>
<dbReference type="InterPro" id="IPR006201">
    <property type="entry name" value="Neur_channel"/>
</dbReference>
<feature type="region of interest" description="Disordered" evidence="12">
    <location>
        <begin position="318"/>
        <end position="341"/>
    </location>
</feature>
<evidence type="ECO:0000256" key="2">
    <source>
        <dbReference type="ARBA" id="ARBA00004236"/>
    </source>
</evidence>
<dbReference type="InterPro" id="IPR036719">
    <property type="entry name" value="Neuro-gated_channel_TM_sf"/>
</dbReference>
<dbReference type="PANTHER" id="PTHR18945">
    <property type="entry name" value="NEUROTRANSMITTER GATED ION CHANNEL"/>
    <property type="match status" value="1"/>
</dbReference>
<keyword evidence="16" id="KW-1185">Reference proteome</keyword>
<dbReference type="InterPro" id="IPR038050">
    <property type="entry name" value="Neuro_actylchol_rec"/>
</dbReference>
<dbReference type="PRINTS" id="PR00252">
    <property type="entry name" value="NRIONCHANNEL"/>
</dbReference>
<dbReference type="InterPro" id="IPR006028">
    <property type="entry name" value="GABAA/Glycine_rcpt"/>
</dbReference>
<feature type="compositionally biased region" description="Polar residues" evidence="12">
    <location>
        <begin position="318"/>
        <end position="332"/>
    </location>
</feature>
<keyword evidence="3 11" id="KW-0813">Transport</keyword>
<evidence type="ECO:0000256" key="5">
    <source>
        <dbReference type="ARBA" id="ARBA00022692"/>
    </source>
</evidence>
<dbReference type="EMBL" id="CALNXK010000360">
    <property type="protein sequence ID" value="CAH3183661.1"/>
    <property type="molecule type" value="Genomic_DNA"/>
</dbReference>
<dbReference type="Gene3D" id="1.20.58.390">
    <property type="entry name" value="Neurotransmitter-gated ion-channel transmembrane domain"/>
    <property type="match status" value="1"/>
</dbReference>
<name>A0ABN8RW13_9CNID</name>
<evidence type="ECO:0000256" key="6">
    <source>
        <dbReference type="ARBA" id="ARBA00022729"/>
    </source>
</evidence>
<evidence type="ECO:0000256" key="7">
    <source>
        <dbReference type="ARBA" id="ARBA00022989"/>
    </source>
</evidence>
<reference evidence="15 16" key="1">
    <citation type="submission" date="2022-05" db="EMBL/GenBank/DDBJ databases">
        <authorList>
            <consortium name="Genoscope - CEA"/>
            <person name="William W."/>
        </authorList>
    </citation>
    <scope>NUCLEOTIDE SEQUENCE [LARGE SCALE GENOMIC DNA]</scope>
</reference>
<evidence type="ECO:0000259" key="14">
    <source>
        <dbReference type="Pfam" id="PF02932"/>
    </source>
</evidence>
<keyword evidence="6" id="KW-0732">Signal</keyword>
<evidence type="ECO:0000256" key="10">
    <source>
        <dbReference type="ARBA" id="ARBA00023303"/>
    </source>
</evidence>
<evidence type="ECO:0000313" key="16">
    <source>
        <dbReference type="Proteomes" id="UP001159405"/>
    </source>
</evidence>
<feature type="transmembrane region" description="Helical" evidence="11">
    <location>
        <begin position="256"/>
        <end position="277"/>
    </location>
</feature>
<keyword evidence="9 11" id="KW-0472">Membrane</keyword>
<keyword evidence="7 11" id="KW-1133">Transmembrane helix</keyword>
<dbReference type="Pfam" id="PF02932">
    <property type="entry name" value="Neur_chan_memb"/>
    <property type="match status" value="1"/>
</dbReference>
<feature type="non-terminal residue" evidence="15">
    <location>
        <position position="1"/>
    </location>
</feature>
<dbReference type="PROSITE" id="PS00236">
    <property type="entry name" value="NEUROTR_ION_CHANNEL"/>
    <property type="match status" value="1"/>
</dbReference>
<keyword evidence="5 11" id="KW-0812">Transmembrane</keyword>